<dbReference type="Pfam" id="PF08282">
    <property type="entry name" value="Hydrolase_3"/>
    <property type="match status" value="1"/>
</dbReference>
<dbReference type="PANTHER" id="PTHR10000">
    <property type="entry name" value="PHOSPHOSERINE PHOSPHATASE"/>
    <property type="match status" value="1"/>
</dbReference>
<evidence type="ECO:0000313" key="1">
    <source>
        <dbReference type="EMBL" id="GAA0721592.1"/>
    </source>
</evidence>
<dbReference type="NCBIfam" id="TIGR01484">
    <property type="entry name" value="HAD-SF-IIB"/>
    <property type="match status" value="1"/>
</dbReference>
<organism evidence="1 2">
    <name type="scientific">Clostridium malenominatum</name>
    <dbReference type="NCBI Taxonomy" id="1539"/>
    <lineage>
        <taxon>Bacteria</taxon>
        <taxon>Bacillati</taxon>
        <taxon>Bacillota</taxon>
        <taxon>Clostridia</taxon>
        <taxon>Eubacteriales</taxon>
        <taxon>Clostridiaceae</taxon>
        <taxon>Clostridium</taxon>
    </lineage>
</organism>
<dbReference type="InterPro" id="IPR000150">
    <property type="entry name" value="Cof"/>
</dbReference>
<dbReference type="Gene3D" id="3.40.50.1000">
    <property type="entry name" value="HAD superfamily/HAD-like"/>
    <property type="match status" value="1"/>
</dbReference>
<dbReference type="EMBL" id="BAAACF010000001">
    <property type="protein sequence ID" value="GAA0721592.1"/>
    <property type="molecule type" value="Genomic_DNA"/>
</dbReference>
<dbReference type="SFLD" id="SFLDG01144">
    <property type="entry name" value="C2.B.4:_PGP_Like"/>
    <property type="match status" value="1"/>
</dbReference>
<dbReference type="InterPro" id="IPR006379">
    <property type="entry name" value="HAD-SF_hydro_IIB"/>
</dbReference>
<dbReference type="NCBIfam" id="TIGR00099">
    <property type="entry name" value="Cof-subfamily"/>
    <property type="match status" value="1"/>
</dbReference>
<dbReference type="Proteomes" id="UP001500339">
    <property type="component" value="Unassembled WGS sequence"/>
</dbReference>
<sequence>MIKLIASDMDGTLLNEHGKLNEEIFPIIHKLKEKDILFVVASGRQYYNLKNKFSKLEHDIPYIAENGSYVVFKNKEMSSSILDKATTEQLLEQGRRLQECEIILCGKKGAYIEKGHETFVNEVKKYYLKYEIVDNLNEVNDDILKFTICDFKGAAENSNKILHPLWKDKLKVTVSGKVWLDIMNKDSNKGVAIKLLQEKFNIKPEETMVFGDYFNDIEMLNSAYFSYAMENAPEEVKKHARFYAKSNRENGVLEIIKHKIF</sequence>
<gene>
    <name evidence="1" type="ORF">GCM10008905_12170</name>
</gene>
<dbReference type="SFLD" id="SFLDS00003">
    <property type="entry name" value="Haloacid_Dehalogenase"/>
    <property type="match status" value="1"/>
</dbReference>
<accession>A0ABP3U2G1</accession>
<name>A0ABP3U2G1_9CLOT</name>
<comment type="caution">
    <text evidence="1">The sequence shown here is derived from an EMBL/GenBank/DDBJ whole genome shotgun (WGS) entry which is preliminary data.</text>
</comment>
<dbReference type="PROSITE" id="PS01228">
    <property type="entry name" value="COF_1"/>
    <property type="match status" value="1"/>
</dbReference>
<proteinExistence type="predicted"/>
<dbReference type="PANTHER" id="PTHR10000:SF8">
    <property type="entry name" value="HAD SUPERFAMILY HYDROLASE-LIKE, TYPE 3"/>
    <property type="match status" value="1"/>
</dbReference>
<dbReference type="GO" id="GO:0016787">
    <property type="term" value="F:hydrolase activity"/>
    <property type="evidence" value="ECO:0007669"/>
    <property type="project" value="UniProtKB-KW"/>
</dbReference>
<dbReference type="Gene3D" id="3.30.1240.10">
    <property type="match status" value="1"/>
</dbReference>
<dbReference type="InterPro" id="IPR023214">
    <property type="entry name" value="HAD_sf"/>
</dbReference>
<dbReference type="RefSeq" id="WP_343767817.1">
    <property type="nucleotide sequence ID" value="NZ_BAAACF010000001.1"/>
</dbReference>
<dbReference type="InterPro" id="IPR036412">
    <property type="entry name" value="HAD-like_sf"/>
</dbReference>
<protein>
    <submittedName>
        <fullName evidence="1">Cof-type HAD-IIB family hydrolase</fullName>
    </submittedName>
</protein>
<dbReference type="CDD" id="cd07518">
    <property type="entry name" value="HAD_YbiV-Like"/>
    <property type="match status" value="1"/>
</dbReference>
<dbReference type="SFLD" id="SFLDG01140">
    <property type="entry name" value="C2.B:_Phosphomannomutase_and_P"/>
    <property type="match status" value="1"/>
</dbReference>
<evidence type="ECO:0000313" key="2">
    <source>
        <dbReference type="Proteomes" id="UP001500339"/>
    </source>
</evidence>
<keyword evidence="1" id="KW-0378">Hydrolase</keyword>
<keyword evidence="2" id="KW-1185">Reference proteome</keyword>
<dbReference type="SUPFAM" id="SSF56784">
    <property type="entry name" value="HAD-like"/>
    <property type="match status" value="1"/>
</dbReference>
<reference evidence="2" key="1">
    <citation type="journal article" date="2019" name="Int. J. Syst. Evol. Microbiol.">
        <title>The Global Catalogue of Microorganisms (GCM) 10K type strain sequencing project: providing services to taxonomists for standard genome sequencing and annotation.</title>
        <authorList>
            <consortium name="The Broad Institute Genomics Platform"/>
            <consortium name="The Broad Institute Genome Sequencing Center for Infectious Disease"/>
            <person name="Wu L."/>
            <person name="Ma J."/>
        </authorList>
    </citation>
    <scope>NUCLEOTIDE SEQUENCE [LARGE SCALE GENOMIC DNA]</scope>
    <source>
        <strain evidence="2">JCM 1405</strain>
    </source>
</reference>